<accession>A0A5J9WQI1</accession>
<dbReference type="Proteomes" id="UP000324897">
    <property type="component" value="Chromosome 6"/>
</dbReference>
<sequence length="141" mass="15145">MTSVHPSGVPGQRVENLVTTDQGGERIDANILGRDKSPSPYRLWNGNDGDNADHFVSVHFAVDGSGKSMGRLQKLGVCNVLVNLLRPIGSQCYVTMGNIFYITHDAALKQKSAMLLAVAKTGGVMEANQDRLWAMTSSAKA</sequence>
<proteinExistence type="predicted"/>
<name>A0A5J9WQI1_9POAL</name>
<reference evidence="1 2" key="1">
    <citation type="journal article" date="2019" name="Sci. Rep.">
        <title>A high-quality genome of Eragrostis curvula grass provides insights into Poaceae evolution and supports new strategies to enhance forage quality.</title>
        <authorList>
            <person name="Carballo J."/>
            <person name="Santos B.A.C.M."/>
            <person name="Zappacosta D."/>
            <person name="Garbus I."/>
            <person name="Selva J.P."/>
            <person name="Gallo C.A."/>
            <person name="Diaz A."/>
            <person name="Albertini E."/>
            <person name="Caccamo M."/>
            <person name="Echenique V."/>
        </authorList>
    </citation>
    <scope>NUCLEOTIDE SEQUENCE [LARGE SCALE GENOMIC DNA]</scope>
    <source>
        <strain evidence="2">cv. Victoria</strain>
        <tissue evidence="1">Leaf</tissue>
    </source>
</reference>
<organism evidence="1 2">
    <name type="scientific">Eragrostis curvula</name>
    <name type="common">weeping love grass</name>
    <dbReference type="NCBI Taxonomy" id="38414"/>
    <lineage>
        <taxon>Eukaryota</taxon>
        <taxon>Viridiplantae</taxon>
        <taxon>Streptophyta</taxon>
        <taxon>Embryophyta</taxon>
        <taxon>Tracheophyta</taxon>
        <taxon>Spermatophyta</taxon>
        <taxon>Magnoliopsida</taxon>
        <taxon>Liliopsida</taxon>
        <taxon>Poales</taxon>
        <taxon>Poaceae</taxon>
        <taxon>PACMAD clade</taxon>
        <taxon>Chloridoideae</taxon>
        <taxon>Eragrostideae</taxon>
        <taxon>Eragrostidinae</taxon>
        <taxon>Eragrostis</taxon>
    </lineage>
</organism>
<protein>
    <submittedName>
        <fullName evidence="1">Uncharacterized protein</fullName>
    </submittedName>
</protein>
<keyword evidence="2" id="KW-1185">Reference proteome</keyword>
<evidence type="ECO:0000313" key="1">
    <source>
        <dbReference type="EMBL" id="TVU50423.1"/>
    </source>
</evidence>
<evidence type="ECO:0000313" key="2">
    <source>
        <dbReference type="Proteomes" id="UP000324897"/>
    </source>
</evidence>
<dbReference type="AlphaFoldDB" id="A0A5J9WQI1"/>
<gene>
    <name evidence="1" type="ORF">EJB05_01794</name>
</gene>
<dbReference type="Gramene" id="TVU50423">
    <property type="protein sequence ID" value="TVU50423"/>
    <property type="gene ID" value="EJB05_01794"/>
</dbReference>
<feature type="non-terminal residue" evidence="1">
    <location>
        <position position="1"/>
    </location>
</feature>
<dbReference type="EMBL" id="RWGY01000002">
    <property type="protein sequence ID" value="TVU50423.1"/>
    <property type="molecule type" value="Genomic_DNA"/>
</dbReference>
<comment type="caution">
    <text evidence="1">The sequence shown here is derived from an EMBL/GenBank/DDBJ whole genome shotgun (WGS) entry which is preliminary data.</text>
</comment>